<dbReference type="GO" id="GO:0016746">
    <property type="term" value="F:acyltransferase activity"/>
    <property type="evidence" value="ECO:0007669"/>
    <property type="project" value="UniProtKB-KW"/>
</dbReference>
<keyword evidence="2" id="KW-0444">Lipid biosynthesis</keyword>
<keyword evidence="3" id="KW-0808">Transferase</keyword>
<comment type="pathway">
    <text evidence="1">Lipid metabolism.</text>
</comment>
<dbReference type="GO" id="GO:0006629">
    <property type="term" value="P:lipid metabolic process"/>
    <property type="evidence" value="ECO:0007669"/>
    <property type="project" value="UniProtKB-KW"/>
</dbReference>
<dbReference type="Gene3D" id="3.40.630.30">
    <property type="match status" value="1"/>
</dbReference>
<gene>
    <name evidence="6" type="ORF">METZ01_LOCUS367129</name>
</gene>
<evidence type="ECO:0000256" key="2">
    <source>
        <dbReference type="ARBA" id="ARBA00022516"/>
    </source>
</evidence>
<evidence type="ECO:0000256" key="3">
    <source>
        <dbReference type="ARBA" id="ARBA00022679"/>
    </source>
</evidence>
<name>A0A382SXU3_9ZZZZ</name>
<dbReference type="EMBL" id="UINC01132146">
    <property type="protein sequence ID" value="SVD14275.1"/>
    <property type="molecule type" value="Genomic_DNA"/>
</dbReference>
<accession>A0A382SXU3</accession>
<keyword evidence="4" id="KW-0443">Lipid metabolism</keyword>
<dbReference type="PANTHER" id="PTHR37323:SF1">
    <property type="entry name" value="L-ORNITHINE N(ALPHA)-ACYLTRANSFERASE"/>
    <property type="match status" value="1"/>
</dbReference>
<dbReference type="Pfam" id="PF13444">
    <property type="entry name" value="Acetyltransf_5"/>
    <property type="match status" value="1"/>
</dbReference>
<dbReference type="InterPro" id="IPR052351">
    <property type="entry name" value="Ornithine_N-alpha-AT"/>
</dbReference>
<proteinExistence type="predicted"/>
<dbReference type="SUPFAM" id="SSF55729">
    <property type="entry name" value="Acyl-CoA N-acyltransferases (Nat)"/>
    <property type="match status" value="1"/>
</dbReference>
<organism evidence="6">
    <name type="scientific">marine metagenome</name>
    <dbReference type="NCBI Taxonomy" id="408172"/>
    <lineage>
        <taxon>unclassified sequences</taxon>
        <taxon>metagenomes</taxon>
        <taxon>ecological metagenomes</taxon>
    </lineage>
</organism>
<evidence type="ECO:0000256" key="5">
    <source>
        <dbReference type="ARBA" id="ARBA00023315"/>
    </source>
</evidence>
<sequence length="273" mass="30796">MATAEQVDDLGYGIRSGDLEVRLASSPDEVDASQALRYQVFYNEMNAIPSREMATRQRDFDNFDSACEHLMVIDNCRAGLYDSVVGTYRLSRRENAAHAGGFYTAGEYDITQITEQKGEVLELGRSCVALDYRTGHTMALLWRGIAAYVFRHDISWMFGCASLAGTNPEKLALPLSYLHHFHLAPDGLRPRALEHLHTPMDRIPKAYIEKRLARELLPPLIKGYLRVGCFVGYGAVVDEQFQTTDVCVVVKTERVTGKYRQHYEGNRRPVNTA</sequence>
<reference evidence="6" key="1">
    <citation type="submission" date="2018-05" db="EMBL/GenBank/DDBJ databases">
        <authorList>
            <person name="Lanie J.A."/>
            <person name="Ng W.-L."/>
            <person name="Kazmierczak K.M."/>
            <person name="Andrzejewski T.M."/>
            <person name="Davidsen T.M."/>
            <person name="Wayne K.J."/>
            <person name="Tettelin H."/>
            <person name="Glass J.I."/>
            <person name="Rusch D."/>
            <person name="Podicherti R."/>
            <person name="Tsui H.-C.T."/>
            <person name="Winkler M.E."/>
        </authorList>
    </citation>
    <scope>NUCLEOTIDE SEQUENCE</scope>
</reference>
<protein>
    <recommendedName>
        <fullName evidence="7">Hemolysin-like protein</fullName>
    </recommendedName>
</protein>
<evidence type="ECO:0008006" key="7">
    <source>
        <dbReference type="Google" id="ProtNLM"/>
    </source>
</evidence>
<evidence type="ECO:0000256" key="4">
    <source>
        <dbReference type="ARBA" id="ARBA00023098"/>
    </source>
</evidence>
<evidence type="ECO:0000313" key="6">
    <source>
        <dbReference type="EMBL" id="SVD14275.1"/>
    </source>
</evidence>
<dbReference type="PANTHER" id="PTHR37323">
    <property type="entry name" value="GCN5-RELATED N-ACETYLTRANSFERASE"/>
    <property type="match status" value="1"/>
</dbReference>
<evidence type="ECO:0000256" key="1">
    <source>
        <dbReference type="ARBA" id="ARBA00005189"/>
    </source>
</evidence>
<dbReference type="InterPro" id="IPR016181">
    <property type="entry name" value="Acyl_CoA_acyltransferase"/>
</dbReference>
<keyword evidence="5" id="KW-0012">Acyltransferase</keyword>
<dbReference type="AlphaFoldDB" id="A0A382SXU3"/>